<dbReference type="PANTHER" id="PTHR47241">
    <property type="entry name" value="FINGER PROTEIN, PUTATIVE-RELATED"/>
    <property type="match status" value="1"/>
</dbReference>
<evidence type="ECO:0000313" key="1">
    <source>
        <dbReference type="EMBL" id="KAG2462736.1"/>
    </source>
</evidence>
<reference evidence="1 2" key="1">
    <citation type="journal article" date="2021" name="Cell">
        <title>Tracing the genetic footprints of vertebrate landing in non-teleost ray-finned fishes.</title>
        <authorList>
            <person name="Bi X."/>
            <person name="Wang K."/>
            <person name="Yang L."/>
            <person name="Pan H."/>
            <person name="Jiang H."/>
            <person name="Wei Q."/>
            <person name="Fang M."/>
            <person name="Yu H."/>
            <person name="Zhu C."/>
            <person name="Cai Y."/>
            <person name="He Y."/>
            <person name="Gan X."/>
            <person name="Zeng H."/>
            <person name="Yu D."/>
            <person name="Zhu Y."/>
            <person name="Jiang H."/>
            <person name="Qiu Q."/>
            <person name="Yang H."/>
            <person name="Zhang Y.E."/>
            <person name="Wang W."/>
            <person name="Zhu M."/>
            <person name="He S."/>
            <person name="Zhang G."/>
        </authorList>
    </citation>
    <scope>NUCLEOTIDE SEQUENCE [LARGE SCALE GENOMIC DNA]</scope>
    <source>
        <strain evidence="1">Bchr_013</strain>
    </source>
</reference>
<comment type="caution">
    <text evidence="1">The sequence shown here is derived from an EMBL/GenBank/DDBJ whole genome shotgun (WGS) entry which is preliminary data.</text>
</comment>
<keyword evidence="2" id="KW-1185">Reference proteome</keyword>
<dbReference type="Proteomes" id="UP000886611">
    <property type="component" value="Unassembled WGS sequence"/>
</dbReference>
<dbReference type="InterPro" id="IPR052865">
    <property type="entry name" value="Zinc_finger_BED"/>
</dbReference>
<accession>A0A8X8BQM8</accession>
<organism evidence="1 2">
    <name type="scientific">Polypterus senegalus</name>
    <name type="common">Senegal bichir</name>
    <dbReference type="NCBI Taxonomy" id="55291"/>
    <lineage>
        <taxon>Eukaryota</taxon>
        <taxon>Metazoa</taxon>
        <taxon>Chordata</taxon>
        <taxon>Craniata</taxon>
        <taxon>Vertebrata</taxon>
        <taxon>Euteleostomi</taxon>
        <taxon>Actinopterygii</taxon>
        <taxon>Polypteriformes</taxon>
        <taxon>Polypteridae</taxon>
        <taxon>Polypterus</taxon>
    </lineage>
</organism>
<dbReference type="GO" id="GO:0016301">
    <property type="term" value="F:kinase activity"/>
    <property type="evidence" value="ECO:0007669"/>
    <property type="project" value="UniProtKB-KW"/>
</dbReference>
<dbReference type="SUPFAM" id="SSF53098">
    <property type="entry name" value="Ribonuclease H-like"/>
    <property type="match status" value="1"/>
</dbReference>
<sequence length="495" mass="54659">MAVKTMASPSLDKLGSSLKDSPVCGAATFQLDNSLNLSKSFPRVSKPSYRRAPEFCLGHSTLTGNGLNSYCFSSGATWNLHLSDLRSSSPVSDFCNASTNSLLKHLSWGIPIQTSLPSNRNPNQAILTVDTKTTEVDAVTSAGVDIPVSVWVHKLTNEGKRCVVVMEPVERVSASVSFKENGRILSCDDTFAHLHGYVSPEELTGVFVTDLIPSLQIPPPCLKVPKSLRIQRATGRSRDGTTFPLSIKLNIASEYEETKDFSSILEPEKVNHKVPCLLEDPEPIEKKYLCSSPKTVLIDSAIDEHEGDKWTQTQSCPEVIYCGTVWVFSTISGLVILLPDGTIQSINNNFSLMLFGYETTELQGKQKNIAIVAFFHHGTKVADNLIEIQKQQKFPEHKLIQAVETKWNSVFYMWERLSEQKEAVVIVLRLLGKSSLYLSEEEWSVVTLSVNALRPFVEATRHVSLSKVIPLVSLLHRTTATSEHKGSKLAAELSV</sequence>
<name>A0A8X8BQM8_POLSE</name>
<dbReference type="EMBL" id="JAATIS010004040">
    <property type="protein sequence ID" value="KAG2462736.1"/>
    <property type="molecule type" value="Genomic_DNA"/>
</dbReference>
<dbReference type="AlphaFoldDB" id="A0A8X8BQM8"/>
<protein>
    <submittedName>
        <fullName evidence="1">PASK kinase</fullName>
    </submittedName>
</protein>
<keyword evidence="1" id="KW-0808">Transferase</keyword>
<feature type="non-terminal residue" evidence="1">
    <location>
        <position position="1"/>
    </location>
</feature>
<keyword evidence="1" id="KW-0418">Kinase</keyword>
<dbReference type="PANTHER" id="PTHR47241:SF1">
    <property type="entry name" value="BED-TYPE DOMAIN-CONTAINING PROTEIN"/>
    <property type="match status" value="1"/>
</dbReference>
<evidence type="ECO:0000313" key="2">
    <source>
        <dbReference type="Proteomes" id="UP000886611"/>
    </source>
</evidence>
<proteinExistence type="predicted"/>
<gene>
    <name evidence="1" type="primary">Pask_1</name>
    <name evidence="1" type="ORF">GTO96_0000982</name>
</gene>
<dbReference type="InterPro" id="IPR012337">
    <property type="entry name" value="RNaseH-like_sf"/>
</dbReference>
<feature type="non-terminal residue" evidence="1">
    <location>
        <position position="495"/>
    </location>
</feature>